<dbReference type="AlphaFoldDB" id="A0A6P3WZQ9"/>
<evidence type="ECO:0000313" key="5">
    <source>
        <dbReference type="RefSeq" id="XP_014471408.1"/>
    </source>
</evidence>
<evidence type="ECO:0000256" key="1">
    <source>
        <dbReference type="ARBA" id="ARBA00023157"/>
    </source>
</evidence>
<dbReference type="InterPro" id="IPR010625">
    <property type="entry name" value="CHCH"/>
</dbReference>
<dbReference type="InterPro" id="IPR033620">
    <property type="entry name" value="Ribosomal_mS37_met"/>
</dbReference>
<dbReference type="Proteomes" id="UP000515204">
    <property type="component" value="Unplaced"/>
</dbReference>
<proteinExistence type="predicted"/>
<dbReference type="Pfam" id="PF06747">
    <property type="entry name" value="CHCH"/>
    <property type="match status" value="1"/>
</dbReference>
<keyword evidence="3" id="KW-1185">Reference proteome</keyword>
<dbReference type="RefSeq" id="XP_014471407.1">
    <property type="nucleotide sequence ID" value="XM_014615921.1"/>
</dbReference>
<evidence type="ECO:0000259" key="2">
    <source>
        <dbReference type="Pfam" id="PF06747"/>
    </source>
</evidence>
<keyword evidence="1" id="KW-1015">Disulfide bond</keyword>
<name>A0A6P3WZQ9_DINQU</name>
<sequence>MKLTSIFNNSRKPQNVNKVPFKAMMSLVLKDYVTTKDYKVADRGCLHEMSMLLSCLEENEYEDKNCIPQFNSFNACFNRFNHNLQTRKIQSGKKMPVPNSNNHTPLQITSLLRKFPTK</sequence>
<dbReference type="GeneID" id="106742722"/>
<dbReference type="PROSITE" id="PS51808">
    <property type="entry name" value="CHCH"/>
    <property type="match status" value="1"/>
</dbReference>
<dbReference type="InterPro" id="IPR009069">
    <property type="entry name" value="Cys_alpha_HP_mot_SF"/>
</dbReference>
<accession>A0A6P3WZQ9</accession>
<dbReference type="GO" id="GO:0005761">
    <property type="term" value="C:mitochondrial ribosome"/>
    <property type="evidence" value="ECO:0007669"/>
    <property type="project" value="InterPro"/>
</dbReference>
<dbReference type="PANTHER" id="PTHR31278:SF2">
    <property type="entry name" value="SMALL RIBOSOMAL SUBUNIT PROTEIN MS37"/>
    <property type="match status" value="1"/>
</dbReference>
<dbReference type="GO" id="GO:0032543">
    <property type="term" value="P:mitochondrial translation"/>
    <property type="evidence" value="ECO:0007669"/>
    <property type="project" value="InterPro"/>
</dbReference>
<evidence type="ECO:0000313" key="3">
    <source>
        <dbReference type="Proteomes" id="UP000515204"/>
    </source>
</evidence>
<evidence type="ECO:0000313" key="4">
    <source>
        <dbReference type="RefSeq" id="XP_014471407.1"/>
    </source>
</evidence>
<reference evidence="4 5" key="1">
    <citation type="submission" date="2025-04" db="UniProtKB">
        <authorList>
            <consortium name="RefSeq"/>
        </authorList>
    </citation>
    <scope>IDENTIFICATION</scope>
</reference>
<protein>
    <submittedName>
        <fullName evidence="4 5">Coiled-coil-helix-coiled-coil-helix domain-containing protein 1</fullName>
    </submittedName>
</protein>
<dbReference type="RefSeq" id="XP_014471408.1">
    <property type="nucleotide sequence ID" value="XM_014615922.1"/>
</dbReference>
<dbReference type="PANTHER" id="PTHR31278">
    <property type="entry name" value="CHCHD1"/>
    <property type="match status" value="1"/>
</dbReference>
<gene>
    <name evidence="4 5" type="primary">LOC106742722</name>
</gene>
<dbReference type="KEGG" id="dqu:106742722"/>
<feature type="domain" description="CHCH" evidence="2">
    <location>
        <begin position="45"/>
        <end position="78"/>
    </location>
</feature>
<organism evidence="3 4">
    <name type="scientific">Dinoponera quadriceps</name>
    <name type="common">South American ant</name>
    <dbReference type="NCBI Taxonomy" id="609295"/>
    <lineage>
        <taxon>Eukaryota</taxon>
        <taxon>Metazoa</taxon>
        <taxon>Ecdysozoa</taxon>
        <taxon>Arthropoda</taxon>
        <taxon>Hexapoda</taxon>
        <taxon>Insecta</taxon>
        <taxon>Pterygota</taxon>
        <taxon>Neoptera</taxon>
        <taxon>Endopterygota</taxon>
        <taxon>Hymenoptera</taxon>
        <taxon>Apocrita</taxon>
        <taxon>Aculeata</taxon>
        <taxon>Formicoidea</taxon>
        <taxon>Formicidae</taxon>
        <taxon>Ponerinae</taxon>
        <taxon>Ponerini</taxon>
        <taxon>Dinoponera</taxon>
    </lineage>
</organism>
<dbReference type="SUPFAM" id="SSF47072">
    <property type="entry name" value="Cysteine alpha-hairpin motif"/>
    <property type="match status" value="1"/>
</dbReference>
<dbReference type="OrthoDB" id="5825849at2759"/>
<dbReference type="GO" id="GO:0003723">
    <property type="term" value="F:RNA binding"/>
    <property type="evidence" value="ECO:0007669"/>
    <property type="project" value="TreeGrafter"/>
</dbReference>